<dbReference type="Proteomes" id="UP001165143">
    <property type="component" value="Unassembled WGS sequence"/>
</dbReference>
<feature type="chain" id="PRO_5040985696" description="Lipoprotein" evidence="2">
    <location>
        <begin position="32"/>
        <end position="189"/>
    </location>
</feature>
<sequence length="189" mass="19387">MTTTRTAPVRTALLAAALLAAATGCTGSGGAPEPPPASAPPASVPDGGSDAGADGRTDGAEDADTGRVRWEGGVRLDVDTYQDLDEQPSGGRGFASSSDPAADLRVRLRQLDFVSGAVTASWSGPPELPGRSVCSALLQPLSVQQTVPLPDGAVWCFRTAQGRYGFLKVQRVDLHAVTLDVTVWEGTSG</sequence>
<dbReference type="AlphaFoldDB" id="A0A9W6PIE8"/>
<organism evidence="3 4">
    <name type="scientific">Kitasatospora phosalacinea</name>
    <dbReference type="NCBI Taxonomy" id="2065"/>
    <lineage>
        <taxon>Bacteria</taxon>
        <taxon>Bacillati</taxon>
        <taxon>Actinomycetota</taxon>
        <taxon>Actinomycetes</taxon>
        <taxon>Kitasatosporales</taxon>
        <taxon>Streptomycetaceae</taxon>
        <taxon>Kitasatospora</taxon>
    </lineage>
</organism>
<name>A0A9W6PIE8_9ACTN</name>
<evidence type="ECO:0000313" key="4">
    <source>
        <dbReference type="Proteomes" id="UP001165143"/>
    </source>
</evidence>
<dbReference type="InterPro" id="IPR006311">
    <property type="entry name" value="TAT_signal"/>
</dbReference>
<feature type="compositionally biased region" description="Basic and acidic residues" evidence="1">
    <location>
        <begin position="53"/>
        <end position="71"/>
    </location>
</feature>
<evidence type="ECO:0008006" key="5">
    <source>
        <dbReference type="Google" id="ProtNLM"/>
    </source>
</evidence>
<accession>A0A9W6PIE8</accession>
<dbReference type="EMBL" id="BSRX01000030">
    <property type="protein sequence ID" value="GLW56754.1"/>
    <property type="molecule type" value="Genomic_DNA"/>
</dbReference>
<gene>
    <name evidence="3" type="ORF">Kpho01_47650</name>
</gene>
<dbReference type="PROSITE" id="PS51257">
    <property type="entry name" value="PROKAR_LIPOPROTEIN"/>
    <property type="match status" value="1"/>
</dbReference>
<evidence type="ECO:0000313" key="3">
    <source>
        <dbReference type="EMBL" id="GLW56754.1"/>
    </source>
</evidence>
<comment type="caution">
    <text evidence="3">The sequence shown here is derived from an EMBL/GenBank/DDBJ whole genome shotgun (WGS) entry which is preliminary data.</text>
</comment>
<protein>
    <recommendedName>
        <fullName evidence="5">Lipoprotein</fullName>
    </recommendedName>
</protein>
<feature type="compositionally biased region" description="Pro residues" evidence="1">
    <location>
        <begin position="32"/>
        <end position="43"/>
    </location>
</feature>
<keyword evidence="2" id="KW-0732">Signal</keyword>
<proteinExistence type="predicted"/>
<dbReference type="PROSITE" id="PS51318">
    <property type="entry name" value="TAT"/>
    <property type="match status" value="1"/>
</dbReference>
<evidence type="ECO:0000256" key="1">
    <source>
        <dbReference type="SAM" id="MobiDB-lite"/>
    </source>
</evidence>
<feature type="signal peptide" evidence="2">
    <location>
        <begin position="1"/>
        <end position="31"/>
    </location>
</feature>
<dbReference type="OrthoDB" id="3374460at2"/>
<dbReference type="RefSeq" id="WP_033251194.1">
    <property type="nucleotide sequence ID" value="NZ_BSRX01000030.1"/>
</dbReference>
<evidence type="ECO:0000256" key="2">
    <source>
        <dbReference type="SAM" id="SignalP"/>
    </source>
</evidence>
<reference evidence="3" key="1">
    <citation type="submission" date="2023-02" db="EMBL/GenBank/DDBJ databases">
        <title>Kitasatospora phosalacinea NBRC 14362.</title>
        <authorList>
            <person name="Ichikawa N."/>
            <person name="Sato H."/>
            <person name="Tonouchi N."/>
        </authorList>
    </citation>
    <scope>NUCLEOTIDE SEQUENCE</scope>
    <source>
        <strain evidence="3">NBRC 14362</strain>
    </source>
</reference>
<feature type="region of interest" description="Disordered" evidence="1">
    <location>
        <begin position="24"/>
        <end position="71"/>
    </location>
</feature>